<proteinExistence type="predicted"/>
<accession>A0A6J8D2R3</accession>
<dbReference type="EMBL" id="CACVKT020006658">
    <property type="protein sequence ID" value="CAC5403013.1"/>
    <property type="molecule type" value="Genomic_DNA"/>
</dbReference>
<reference evidence="1 2" key="1">
    <citation type="submission" date="2020-06" db="EMBL/GenBank/DDBJ databases">
        <authorList>
            <person name="Li R."/>
            <person name="Bekaert M."/>
        </authorList>
    </citation>
    <scope>NUCLEOTIDE SEQUENCE [LARGE SCALE GENOMIC DNA]</scope>
    <source>
        <strain evidence="2">wild</strain>
    </source>
</reference>
<dbReference type="OrthoDB" id="9996895at2759"/>
<evidence type="ECO:0000313" key="2">
    <source>
        <dbReference type="Proteomes" id="UP000507470"/>
    </source>
</evidence>
<evidence type="ECO:0000313" key="1">
    <source>
        <dbReference type="EMBL" id="CAC5403013.1"/>
    </source>
</evidence>
<name>A0A6J8D2R3_MYTCO</name>
<gene>
    <name evidence="1" type="ORF">MCOR_36930</name>
</gene>
<keyword evidence="2" id="KW-1185">Reference proteome</keyword>
<protein>
    <submittedName>
        <fullName evidence="1">Uncharacterized protein</fullName>
    </submittedName>
</protein>
<sequence length="172" mass="20041">MNQEKRLWKKQKQKKPKEEKVAIVKILDQLTEFYDNMSFIDSVTIEIEVRALYKLCTNQRHLQDTLKGQHIEPVSIPSAGSQSQGVLVNRASNSKNLVLKKASNNVMSNLPLAVRCHQRSVVMDYMPTLREISKSEKLREMAKIKRRFHHYFDNIGLNFKDTTLDVMFTSFQ</sequence>
<dbReference type="AlphaFoldDB" id="A0A6J8D2R3"/>
<organism evidence="1 2">
    <name type="scientific">Mytilus coruscus</name>
    <name type="common">Sea mussel</name>
    <dbReference type="NCBI Taxonomy" id="42192"/>
    <lineage>
        <taxon>Eukaryota</taxon>
        <taxon>Metazoa</taxon>
        <taxon>Spiralia</taxon>
        <taxon>Lophotrochozoa</taxon>
        <taxon>Mollusca</taxon>
        <taxon>Bivalvia</taxon>
        <taxon>Autobranchia</taxon>
        <taxon>Pteriomorphia</taxon>
        <taxon>Mytilida</taxon>
        <taxon>Mytiloidea</taxon>
        <taxon>Mytilidae</taxon>
        <taxon>Mytilinae</taxon>
        <taxon>Mytilus</taxon>
    </lineage>
</organism>
<dbReference type="Proteomes" id="UP000507470">
    <property type="component" value="Unassembled WGS sequence"/>
</dbReference>